<dbReference type="SUPFAM" id="SSF54236">
    <property type="entry name" value="Ubiquitin-like"/>
    <property type="match status" value="1"/>
</dbReference>
<protein>
    <recommendedName>
        <fullName evidence="6">Ras-associated and pleckstrin homology domains-containing protein 1</fullName>
    </recommendedName>
</protein>
<evidence type="ECO:0008006" key="6">
    <source>
        <dbReference type="Google" id="ProtNLM"/>
    </source>
</evidence>
<organism evidence="4 5">
    <name type="scientific">Ignelater luminosus</name>
    <name type="common">Cucubano</name>
    <name type="synonym">Pyrophorus luminosus</name>
    <dbReference type="NCBI Taxonomy" id="2038154"/>
    <lineage>
        <taxon>Eukaryota</taxon>
        <taxon>Metazoa</taxon>
        <taxon>Ecdysozoa</taxon>
        <taxon>Arthropoda</taxon>
        <taxon>Hexapoda</taxon>
        <taxon>Insecta</taxon>
        <taxon>Pterygota</taxon>
        <taxon>Neoptera</taxon>
        <taxon>Endopterygota</taxon>
        <taxon>Coleoptera</taxon>
        <taxon>Polyphaga</taxon>
        <taxon>Elateriformia</taxon>
        <taxon>Elateroidea</taxon>
        <taxon>Elateridae</taxon>
        <taxon>Agrypninae</taxon>
        <taxon>Pyrophorini</taxon>
        <taxon>Ignelater</taxon>
    </lineage>
</organism>
<feature type="compositionally biased region" description="Basic and acidic residues" evidence="1">
    <location>
        <begin position="537"/>
        <end position="547"/>
    </location>
</feature>
<proteinExistence type="predicted"/>
<feature type="compositionally biased region" description="Polar residues" evidence="1">
    <location>
        <begin position="760"/>
        <end position="769"/>
    </location>
</feature>
<feature type="region of interest" description="Disordered" evidence="1">
    <location>
        <begin position="1007"/>
        <end position="1069"/>
    </location>
</feature>
<dbReference type="SMART" id="SM00233">
    <property type="entry name" value="PH"/>
    <property type="match status" value="1"/>
</dbReference>
<feature type="compositionally biased region" description="Polar residues" evidence="1">
    <location>
        <begin position="1178"/>
        <end position="1187"/>
    </location>
</feature>
<feature type="domain" description="PH" evidence="2">
    <location>
        <begin position="374"/>
        <end position="485"/>
    </location>
</feature>
<feature type="region of interest" description="Disordered" evidence="1">
    <location>
        <begin position="625"/>
        <end position="899"/>
    </location>
</feature>
<dbReference type="InterPro" id="IPR001849">
    <property type="entry name" value="PH_domain"/>
</dbReference>
<feature type="compositionally biased region" description="Low complexity" evidence="1">
    <location>
        <begin position="737"/>
        <end position="746"/>
    </location>
</feature>
<dbReference type="InterPro" id="IPR000159">
    <property type="entry name" value="RA_dom"/>
</dbReference>
<feature type="compositionally biased region" description="Pro residues" evidence="1">
    <location>
        <begin position="788"/>
        <end position="797"/>
    </location>
</feature>
<dbReference type="InterPro" id="IPR011993">
    <property type="entry name" value="PH-like_dom_sf"/>
</dbReference>
<feature type="compositionally biased region" description="Low complexity" evidence="1">
    <location>
        <begin position="660"/>
        <end position="669"/>
    </location>
</feature>
<accession>A0A8K0C558</accession>
<dbReference type="PANTHER" id="PTHR11243">
    <property type="entry name" value="GROWTH FACTOR RECEPTOR-BOUND PROTEIN"/>
    <property type="match status" value="1"/>
</dbReference>
<comment type="caution">
    <text evidence="4">The sequence shown here is derived from an EMBL/GenBank/DDBJ whole genome shotgun (WGS) entry which is preliminary data.</text>
</comment>
<feature type="compositionally biased region" description="Polar residues" evidence="1">
    <location>
        <begin position="874"/>
        <end position="894"/>
    </location>
</feature>
<dbReference type="Pfam" id="PF21989">
    <property type="entry name" value="RA_2"/>
    <property type="match status" value="1"/>
</dbReference>
<feature type="compositionally biased region" description="Basic and acidic residues" evidence="1">
    <location>
        <begin position="159"/>
        <end position="181"/>
    </location>
</feature>
<dbReference type="Gene3D" id="2.30.29.30">
    <property type="entry name" value="Pleckstrin-homology domain (PH domain)/Phosphotyrosine-binding domain (PTB)"/>
    <property type="match status" value="1"/>
</dbReference>
<dbReference type="GO" id="GO:0048699">
    <property type="term" value="P:generation of neurons"/>
    <property type="evidence" value="ECO:0007669"/>
    <property type="project" value="UniProtKB-ARBA"/>
</dbReference>
<feature type="compositionally biased region" description="Low complexity" evidence="1">
    <location>
        <begin position="974"/>
        <end position="988"/>
    </location>
</feature>
<evidence type="ECO:0000259" key="3">
    <source>
        <dbReference type="PROSITE" id="PS50200"/>
    </source>
</evidence>
<dbReference type="PANTHER" id="PTHR11243:SF23">
    <property type="entry name" value="LD06925P"/>
    <property type="match status" value="1"/>
</dbReference>
<dbReference type="SMART" id="SM00314">
    <property type="entry name" value="RA"/>
    <property type="match status" value="1"/>
</dbReference>
<dbReference type="PROSITE" id="PS50200">
    <property type="entry name" value="RA"/>
    <property type="match status" value="1"/>
</dbReference>
<dbReference type="Proteomes" id="UP000801492">
    <property type="component" value="Unassembled WGS sequence"/>
</dbReference>
<feature type="compositionally biased region" description="Polar residues" evidence="1">
    <location>
        <begin position="640"/>
        <end position="650"/>
    </location>
</feature>
<dbReference type="CDD" id="cd16138">
    <property type="entry name" value="RA_MRL_MIG10"/>
    <property type="match status" value="1"/>
</dbReference>
<dbReference type="EMBL" id="VTPC01090962">
    <property type="protein sequence ID" value="KAF2880508.1"/>
    <property type="molecule type" value="Genomic_DNA"/>
</dbReference>
<feature type="region of interest" description="Disordered" evidence="1">
    <location>
        <begin position="1155"/>
        <end position="1187"/>
    </location>
</feature>
<feature type="compositionally biased region" description="Low complexity" evidence="1">
    <location>
        <begin position="193"/>
        <end position="203"/>
    </location>
</feature>
<evidence type="ECO:0000313" key="5">
    <source>
        <dbReference type="Proteomes" id="UP000801492"/>
    </source>
</evidence>
<feature type="compositionally biased region" description="Basic and acidic residues" evidence="1">
    <location>
        <begin position="1155"/>
        <end position="1164"/>
    </location>
</feature>
<feature type="compositionally biased region" description="Polar residues" evidence="1">
    <location>
        <begin position="947"/>
        <end position="972"/>
    </location>
</feature>
<feature type="region of interest" description="Disordered" evidence="1">
    <location>
        <begin position="131"/>
        <end position="227"/>
    </location>
</feature>
<dbReference type="SUPFAM" id="SSF50729">
    <property type="entry name" value="PH domain-like"/>
    <property type="match status" value="1"/>
</dbReference>
<dbReference type="OrthoDB" id="6235964at2759"/>
<evidence type="ECO:0000256" key="1">
    <source>
        <dbReference type="SAM" id="MobiDB-lite"/>
    </source>
</evidence>
<feature type="compositionally biased region" description="Polar residues" evidence="1">
    <location>
        <begin position="1007"/>
        <end position="1023"/>
    </location>
</feature>
<dbReference type="PROSITE" id="PS50003">
    <property type="entry name" value="PH_DOMAIN"/>
    <property type="match status" value="1"/>
</dbReference>
<feature type="compositionally biased region" description="Polar residues" evidence="1">
    <location>
        <begin position="835"/>
        <end position="866"/>
    </location>
</feature>
<feature type="domain" description="Ras-associating" evidence="3">
    <location>
        <begin position="244"/>
        <end position="330"/>
    </location>
</feature>
<dbReference type="CDD" id="cd01259">
    <property type="entry name" value="PH_APBB1IP"/>
    <property type="match status" value="1"/>
</dbReference>
<name>A0A8K0C558_IGNLU</name>
<dbReference type="GO" id="GO:0007165">
    <property type="term" value="P:signal transduction"/>
    <property type="evidence" value="ECO:0007669"/>
    <property type="project" value="InterPro"/>
</dbReference>
<gene>
    <name evidence="4" type="ORF">ILUMI_25661</name>
</gene>
<sequence length="1187" mass="131962">MFCGGSFRSKTIEQNDEYKVVKVNNTQIKILRSHSFASAPSKTQGRKIFILPPKLPNEISRRILLASEKGLDSVSSSGQLRPLNAEISAPRIDSYRFSMANLEDSQDVDLDAILGELCALETQCEREIGHARDSKRISDIQKQSQHQSRTHTRSCSEGPRLKLDPGESDLMLKTDSVRTDSPDNDSAFSDTVSMLSSESSASSGGSGTKPQTLQLPQNGQDEASRAKAEKIRMAMEKIKEANIQKLFVKVFTVDGSAKSLLVDEKMICAYVTRLLADKNHVQMDPKWAVVEHLPDLYMERVYEDHELLVENLMLWTRDSKNKIYFAERPDKTQLFSQPEKFLLSMTDKRDNTDYDEHSRNMLLEEFFSSSNQTIPQVEGPLYLKSDSKKGWKKYHFVLRASGLYYFQKEKPKTTKDLICLATFDVNQVYYGLGWKKKYKAPTDYCFAIKHPRLQEPKSTKYIKFLCAEDIQSLERWTVGIRIAKHGRQLMENYRMLMDELAQEDLDKLAHARSCSVSSIAVQSNATTPTQGNPHAEVLPRTDFRRYSGSEGYGTQSDTYSAPSEASSGRHSRASSSSSSGCMSDGAPSSCENAFESEFPMGTIKRKPSMKPSLPLTNITRQLKEVGETREEGEATPLPSSPVSYTNSGTLTRRHSRRKSSNSTDDSSNSGTLKRQHSYKARGSVESMSGRGGNSTPLCGTPVREKASPFGERDKSSPFNERPPSANSVLSPVTANNMDMPSSMMDSITSLPPPPPDSNEELTVNDSPSYQLPPPPPEVYNSNLSLDSLPPPPNPSDLPPLTGSELTGSQLSLMSLPPPPSENGDTDTMRRRKGSITPTNVMSPDRTPTQGMSPDQTPTHSRLNTPCFSPPPLSIGSNNSTPTHTNPPVSFSPPNSAFDRNVETYASGNNVINGQNYDRYQVNQVPIQNSHSNQPPAYQNPPPYRQNATLPSTPAFSNTNGLRSSLRQTSLPRQVSVNSIASSNSSSSSGGTVYAMSPYVTELQKKNNTNSPQLQRKVNFQEPTSPKKLTKKISFNLTPQEAPALPRKPPPPKRSENTKLSSPKKLAEPPTEFLKDLQRVMRKKWQVAQKCKLEPQTTPHEVLGFRDPVPLLPEYKESNVSRWVKEHYGCNNFYENVYSDNPDAVVEYATSPVHAGKDVKCDGVRSKRPPPPPPKRSETTQLSTPRIH</sequence>
<feature type="compositionally biased region" description="Polar residues" evidence="1">
    <location>
        <begin position="552"/>
        <end position="561"/>
    </location>
</feature>
<dbReference type="Pfam" id="PF00169">
    <property type="entry name" value="PH"/>
    <property type="match status" value="1"/>
</dbReference>
<feature type="compositionally biased region" description="Polar residues" evidence="1">
    <location>
        <begin position="724"/>
        <end position="736"/>
    </location>
</feature>
<dbReference type="Gene3D" id="3.10.20.90">
    <property type="entry name" value="Phosphatidylinositol 3-kinase Catalytic Subunit, Chain A, domain 1"/>
    <property type="match status" value="1"/>
</dbReference>
<feature type="compositionally biased region" description="Low complexity" evidence="1">
    <location>
        <begin position="563"/>
        <end position="589"/>
    </location>
</feature>
<feature type="region of interest" description="Disordered" evidence="1">
    <location>
        <begin position="926"/>
        <end position="991"/>
    </location>
</feature>
<dbReference type="GO" id="GO:0071944">
    <property type="term" value="C:cell periphery"/>
    <property type="evidence" value="ECO:0007669"/>
    <property type="project" value="UniProtKB-ARBA"/>
</dbReference>
<keyword evidence="5" id="KW-1185">Reference proteome</keyword>
<feature type="region of interest" description="Disordered" evidence="1">
    <location>
        <begin position="521"/>
        <end position="593"/>
    </location>
</feature>
<dbReference type="InterPro" id="IPR029071">
    <property type="entry name" value="Ubiquitin-like_domsf"/>
</dbReference>
<feature type="compositionally biased region" description="Polar residues" evidence="1">
    <location>
        <begin position="208"/>
        <end position="221"/>
    </location>
</feature>
<feature type="compositionally biased region" description="Polar residues" evidence="1">
    <location>
        <begin position="521"/>
        <end position="532"/>
    </location>
</feature>
<reference evidence="4" key="1">
    <citation type="submission" date="2019-08" db="EMBL/GenBank/DDBJ databases">
        <title>The genome of the North American firefly Photinus pyralis.</title>
        <authorList>
            <consortium name="Photinus pyralis genome working group"/>
            <person name="Fallon T.R."/>
            <person name="Sander Lower S.E."/>
            <person name="Weng J.-K."/>
        </authorList>
    </citation>
    <scope>NUCLEOTIDE SEQUENCE</scope>
    <source>
        <strain evidence="4">TRF0915ILg1</strain>
        <tissue evidence="4">Whole body</tissue>
    </source>
</reference>
<dbReference type="InterPro" id="IPR039664">
    <property type="entry name" value="GRB/APBB1IP"/>
</dbReference>
<evidence type="ECO:0000313" key="4">
    <source>
        <dbReference type="EMBL" id="KAF2880508.1"/>
    </source>
</evidence>
<feature type="compositionally biased region" description="Basic and acidic residues" evidence="1">
    <location>
        <begin position="702"/>
        <end position="715"/>
    </location>
</feature>
<dbReference type="AlphaFoldDB" id="A0A8K0C558"/>
<dbReference type="InterPro" id="IPR039665">
    <property type="entry name" value="PH_APBB1IP"/>
</dbReference>
<evidence type="ECO:0000259" key="2">
    <source>
        <dbReference type="PROSITE" id="PS50003"/>
    </source>
</evidence>